<keyword evidence="3" id="KW-0804">Transcription</keyword>
<dbReference type="PROSITE" id="PS50977">
    <property type="entry name" value="HTH_TETR_2"/>
    <property type="match status" value="1"/>
</dbReference>
<keyword evidence="7" id="KW-1185">Reference proteome</keyword>
<dbReference type="PRINTS" id="PR00455">
    <property type="entry name" value="HTHTETR"/>
</dbReference>
<dbReference type="PANTHER" id="PTHR47506:SF6">
    <property type="entry name" value="HTH-TYPE TRANSCRIPTIONAL REPRESSOR NEMR"/>
    <property type="match status" value="1"/>
</dbReference>
<evidence type="ECO:0000256" key="2">
    <source>
        <dbReference type="ARBA" id="ARBA00023125"/>
    </source>
</evidence>
<sequence>MTITKPKARRGRPPNVEREFTDTREALLRSGMEMLTEQGFATTGIDAILKRINVPKGSFYNYFKNKEAFGQEVLRQYALYFARKLDYCFLNEQVSPMQRISDFVEDAKSGMIKHEFRRGCLVGNLGQEIVVLPESFRCELENILLDWQERLAACLRLAVQQGQIHSNSDCDELAAFFWIGWEGAVLRAKLTQDVSPLDAFFRGFVAGIQK</sequence>
<feature type="DNA-binding region" description="H-T-H motif" evidence="4">
    <location>
        <begin position="44"/>
        <end position="63"/>
    </location>
</feature>
<dbReference type="InterPro" id="IPR001647">
    <property type="entry name" value="HTH_TetR"/>
</dbReference>
<evidence type="ECO:0000259" key="5">
    <source>
        <dbReference type="PROSITE" id="PS50977"/>
    </source>
</evidence>
<dbReference type="InterPro" id="IPR011075">
    <property type="entry name" value="TetR_C"/>
</dbReference>
<dbReference type="RefSeq" id="WP_160021285.1">
    <property type="nucleotide sequence ID" value="NZ_VZIZ01000007.1"/>
</dbReference>
<dbReference type="Pfam" id="PF00440">
    <property type="entry name" value="TetR_N"/>
    <property type="match status" value="1"/>
</dbReference>
<dbReference type="Proteomes" id="UP000471465">
    <property type="component" value="Unassembled WGS sequence"/>
</dbReference>
<protein>
    <submittedName>
        <fullName evidence="6">Transcriptional regulator, AcrR family</fullName>
    </submittedName>
</protein>
<evidence type="ECO:0000256" key="3">
    <source>
        <dbReference type="ARBA" id="ARBA00023163"/>
    </source>
</evidence>
<name>A0A6N7C2Q2_9GAMM</name>
<reference evidence="6 7" key="1">
    <citation type="submission" date="2019-09" db="EMBL/GenBank/DDBJ databases">
        <title>Draft genome sequence of Psychrobacter nivimaris LAMA 639, in search for biotechnological relevant genes.</title>
        <authorList>
            <person name="Lima A.O.S."/>
            <person name="Staloch B.E.K."/>
            <person name="Freitas R.C."/>
            <person name="Niero H."/>
            <person name="Silva M.A.C."/>
        </authorList>
    </citation>
    <scope>NUCLEOTIDE SEQUENCE [LARGE SCALE GENOMIC DNA]</scope>
    <source>
        <strain evidence="6 7">LAMA 639</strain>
    </source>
</reference>
<dbReference type="SUPFAM" id="SSF48498">
    <property type="entry name" value="Tetracyclin repressor-like, C-terminal domain"/>
    <property type="match status" value="1"/>
</dbReference>
<keyword evidence="2 4" id="KW-0238">DNA-binding</keyword>
<proteinExistence type="predicted"/>
<evidence type="ECO:0000256" key="4">
    <source>
        <dbReference type="PROSITE-ProRule" id="PRU00335"/>
    </source>
</evidence>
<gene>
    <name evidence="6" type="ORF">FQV37_2653</name>
</gene>
<dbReference type="SUPFAM" id="SSF46689">
    <property type="entry name" value="Homeodomain-like"/>
    <property type="match status" value="1"/>
</dbReference>
<dbReference type="InterPro" id="IPR036271">
    <property type="entry name" value="Tet_transcr_reg_TetR-rel_C_sf"/>
</dbReference>
<dbReference type="PANTHER" id="PTHR47506">
    <property type="entry name" value="TRANSCRIPTIONAL REGULATORY PROTEIN"/>
    <property type="match status" value="1"/>
</dbReference>
<comment type="caution">
    <text evidence="6">The sequence shown here is derived from an EMBL/GenBank/DDBJ whole genome shotgun (WGS) entry which is preliminary data.</text>
</comment>
<dbReference type="Pfam" id="PF16925">
    <property type="entry name" value="TetR_C_13"/>
    <property type="match status" value="1"/>
</dbReference>
<evidence type="ECO:0000313" key="7">
    <source>
        <dbReference type="Proteomes" id="UP000471465"/>
    </source>
</evidence>
<dbReference type="InterPro" id="IPR009057">
    <property type="entry name" value="Homeodomain-like_sf"/>
</dbReference>
<organism evidence="6 7">
    <name type="scientific">Psychrobacter nivimaris</name>
    <dbReference type="NCBI Taxonomy" id="281738"/>
    <lineage>
        <taxon>Bacteria</taxon>
        <taxon>Pseudomonadati</taxon>
        <taxon>Pseudomonadota</taxon>
        <taxon>Gammaproteobacteria</taxon>
        <taxon>Moraxellales</taxon>
        <taxon>Moraxellaceae</taxon>
        <taxon>Psychrobacter</taxon>
    </lineage>
</organism>
<dbReference type="GO" id="GO:0003677">
    <property type="term" value="F:DNA binding"/>
    <property type="evidence" value="ECO:0007669"/>
    <property type="project" value="UniProtKB-UniRule"/>
</dbReference>
<evidence type="ECO:0000313" key="6">
    <source>
        <dbReference type="EMBL" id="KAF0569626.1"/>
    </source>
</evidence>
<dbReference type="AlphaFoldDB" id="A0A6N7C2Q2"/>
<keyword evidence="1" id="KW-0805">Transcription regulation</keyword>
<accession>A0A6N7C2Q2</accession>
<dbReference type="EMBL" id="VZIZ01000007">
    <property type="protein sequence ID" value="KAF0569626.1"/>
    <property type="molecule type" value="Genomic_DNA"/>
</dbReference>
<evidence type="ECO:0000256" key="1">
    <source>
        <dbReference type="ARBA" id="ARBA00023015"/>
    </source>
</evidence>
<dbReference type="Gene3D" id="1.10.357.10">
    <property type="entry name" value="Tetracycline Repressor, domain 2"/>
    <property type="match status" value="1"/>
</dbReference>
<feature type="domain" description="HTH tetR-type" evidence="5">
    <location>
        <begin position="21"/>
        <end position="81"/>
    </location>
</feature>